<feature type="transmembrane region" description="Helical" evidence="1">
    <location>
        <begin position="599"/>
        <end position="619"/>
    </location>
</feature>
<feature type="transmembrane region" description="Helical" evidence="1">
    <location>
        <begin position="652"/>
        <end position="668"/>
    </location>
</feature>
<protein>
    <recommendedName>
        <fullName evidence="2">Ig-like domain-containing protein</fullName>
    </recommendedName>
</protein>
<feature type="transmembrane region" description="Helical" evidence="1">
    <location>
        <begin position="189"/>
        <end position="213"/>
    </location>
</feature>
<evidence type="ECO:0000256" key="1">
    <source>
        <dbReference type="SAM" id="Phobius"/>
    </source>
</evidence>
<feature type="transmembrane region" description="Helical" evidence="1">
    <location>
        <begin position="36"/>
        <end position="54"/>
    </location>
</feature>
<keyword evidence="1" id="KW-0472">Membrane</keyword>
<feature type="transmembrane region" description="Helical" evidence="1">
    <location>
        <begin position="382"/>
        <end position="411"/>
    </location>
</feature>
<evidence type="ECO:0000313" key="3">
    <source>
        <dbReference type="EMBL" id="MBB1115634.1"/>
    </source>
</evidence>
<reference evidence="3 4" key="1">
    <citation type="submission" date="2020-08" db="EMBL/GenBank/DDBJ databases">
        <title>Stenotrophomonas sp. W1S232.</title>
        <authorList>
            <person name="Deng Y."/>
        </authorList>
    </citation>
    <scope>NUCLEOTIDE SEQUENCE [LARGE SCALE GENOMIC DNA]</scope>
    <source>
        <strain evidence="3 4">W1S232</strain>
    </source>
</reference>
<dbReference type="Proteomes" id="UP000550609">
    <property type="component" value="Unassembled WGS sequence"/>
</dbReference>
<dbReference type="AlphaFoldDB" id="A0A7W3UXG7"/>
<accession>A0A7W3UXG7</accession>
<feature type="transmembrane region" description="Helical" evidence="1">
    <location>
        <begin position="323"/>
        <end position="345"/>
    </location>
</feature>
<dbReference type="EMBL" id="JACIUV010000001">
    <property type="protein sequence ID" value="MBB1115634.1"/>
    <property type="molecule type" value="Genomic_DNA"/>
</dbReference>
<proteinExistence type="predicted"/>
<evidence type="ECO:0000313" key="4">
    <source>
        <dbReference type="Proteomes" id="UP000550609"/>
    </source>
</evidence>
<dbReference type="PROSITE" id="PS50835">
    <property type="entry name" value="IG_LIKE"/>
    <property type="match status" value="1"/>
</dbReference>
<feature type="domain" description="Ig-like" evidence="2">
    <location>
        <begin position="399"/>
        <end position="509"/>
    </location>
</feature>
<feature type="transmembrane region" description="Helical" evidence="1">
    <location>
        <begin position="351"/>
        <end position="370"/>
    </location>
</feature>
<organism evidence="3 4">
    <name type="scientific">Stenotrophomonas koreensis</name>
    <dbReference type="NCBI Taxonomy" id="266128"/>
    <lineage>
        <taxon>Bacteria</taxon>
        <taxon>Pseudomonadati</taxon>
        <taxon>Pseudomonadota</taxon>
        <taxon>Gammaproteobacteria</taxon>
        <taxon>Lysobacterales</taxon>
        <taxon>Lysobacteraceae</taxon>
        <taxon>Stenotrophomonas</taxon>
    </lineage>
</organism>
<feature type="transmembrane region" description="Helical" evidence="1">
    <location>
        <begin position="625"/>
        <end position="645"/>
    </location>
</feature>
<comment type="caution">
    <text evidence="3">The sequence shown here is derived from an EMBL/GenBank/DDBJ whole genome shotgun (WGS) entry which is preliminary data.</text>
</comment>
<sequence>MAWLTVGSVVLAGLCWYALGRLAPLWRGVPLWSRAIWLAASILCGWLLTWMIPLDPAPGLEADVRVQSLATRSPASKGTEVWTRIVVDGKALSLGEVEAGPTWTEAHGYLISPIERPADWLRWRGQYTRNVYIEFYTHDWSGHALARWNDGQQTFDLYSPAGGDFRVLVAGQADDAQFLELPARTPIQYLVQTCQSVAIGLLLLGMVAVAARYPSPSRVTAARGKPISLLRESLLAALPLLIVGSILLLIFNPGILTTDSLMQWNQARNERYEDAHPVLFTFYLWLVQQILPSTALAVWLQMAAMALATGWLAAVVRRACNATVWTSLAGGVLMAVYPLTALFSITLWKDIPYATTVVALTALVIGNVFLDRPSLRQWYNALALVLLAAACIALRHNGPPVALTALLILIVRPGTRLRALACLVLAVGLAWAIKGPLADWVDTKRTSAAYMVYSHHLAAHLAQGHLPSSTEDRALLDAIDHGADDWRYNCAIINPTIFNDAYSIATAVEHQDRLLRIWLEMARKRPDIEFDHLLCASSMVWRFKHSDPMYLYVFGFHTGPEKTLQWVQPGLDGPAQASPVPETAWRIGRAVLKPEYAALWRPAPFLLGLCLLALIAWQRTGDPRMALIPALVLVHSGVLMAASIAQDARYQLPVYIVFLAAAPAMAFARRGTSRRPVSASCSAPE</sequence>
<dbReference type="RefSeq" id="WP_182621085.1">
    <property type="nucleotide sequence ID" value="NZ_JACIUV010000001.1"/>
</dbReference>
<gene>
    <name evidence="3" type="ORF">H4O09_00950</name>
</gene>
<feature type="transmembrane region" description="Helical" evidence="1">
    <location>
        <begin position="297"/>
        <end position="316"/>
    </location>
</feature>
<keyword evidence="1" id="KW-0812">Transmembrane</keyword>
<dbReference type="InterPro" id="IPR007110">
    <property type="entry name" value="Ig-like_dom"/>
</dbReference>
<feature type="transmembrane region" description="Helical" evidence="1">
    <location>
        <begin position="417"/>
        <end position="437"/>
    </location>
</feature>
<keyword evidence="1" id="KW-1133">Transmembrane helix</keyword>
<evidence type="ECO:0000259" key="2">
    <source>
        <dbReference type="PROSITE" id="PS50835"/>
    </source>
</evidence>
<feature type="transmembrane region" description="Helical" evidence="1">
    <location>
        <begin position="233"/>
        <end position="251"/>
    </location>
</feature>
<name>A0A7W3UXG7_9GAMM</name>